<dbReference type="FunFam" id="3.90.280.10:FF:000002">
    <property type="entry name" value="39S ribosomal protein L38, mitochondrial"/>
    <property type="match status" value="1"/>
</dbReference>
<evidence type="ECO:0000313" key="10">
    <source>
        <dbReference type="EMBL" id="KAG8233227.1"/>
    </source>
</evidence>
<evidence type="ECO:0000256" key="4">
    <source>
        <dbReference type="ARBA" id="ARBA00023054"/>
    </source>
</evidence>
<dbReference type="GO" id="GO:0005762">
    <property type="term" value="C:mitochondrial large ribosomal subunit"/>
    <property type="evidence" value="ECO:0007669"/>
    <property type="project" value="TreeGrafter"/>
</dbReference>
<evidence type="ECO:0000256" key="8">
    <source>
        <dbReference type="ARBA" id="ARBA00039444"/>
    </source>
</evidence>
<evidence type="ECO:0000313" key="11">
    <source>
        <dbReference type="Proteomes" id="UP000792457"/>
    </source>
</evidence>
<dbReference type="EMBL" id="KZ308696">
    <property type="protein sequence ID" value="KAG8233227.1"/>
    <property type="molecule type" value="Genomic_DNA"/>
</dbReference>
<dbReference type="CDD" id="cd00866">
    <property type="entry name" value="PEBP_euk"/>
    <property type="match status" value="1"/>
</dbReference>
<gene>
    <name evidence="10" type="ORF">J437_LFUL012432</name>
</gene>
<evidence type="ECO:0000256" key="7">
    <source>
        <dbReference type="ARBA" id="ARBA00038016"/>
    </source>
</evidence>
<evidence type="ECO:0000256" key="2">
    <source>
        <dbReference type="ARBA" id="ARBA00022946"/>
    </source>
</evidence>
<evidence type="ECO:0000256" key="9">
    <source>
        <dbReference type="ARBA" id="ARBA00041206"/>
    </source>
</evidence>
<dbReference type="PANTHER" id="PTHR11362:SF133">
    <property type="entry name" value="LARGE RIBOSOMAL SUBUNIT PROTEIN ML38"/>
    <property type="match status" value="1"/>
</dbReference>
<keyword evidence="4" id="KW-0175">Coiled coil</keyword>
<comment type="similarity">
    <text evidence="7">Belongs to the phosphatidylethanolamine-binding protein family. Mitochondrion-specific ribosomal protein mL38 subfamily.</text>
</comment>
<keyword evidence="5" id="KW-0496">Mitochondrion</keyword>
<comment type="caution">
    <text evidence="10">The sequence shown here is derived from an EMBL/GenBank/DDBJ whole genome shotgun (WGS) entry which is preliminary data.</text>
</comment>
<evidence type="ECO:0000256" key="3">
    <source>
        <dbReference type="ARBA" id="ARBA00022980"/>
    </source>
</evidence>
<dbReference type="GO" id="GO:0005743">
    <property type="term" value="C:mitochondrial inner membrane"/>
    <property type="evidence" value="ECO:0007669"/>
    <property type="project" value="UniProtKB-ARBA"/>
</dbReference>
<dbReference type="AlphaFoldDB" id="A0A8K0P4W6"/>
<protein>
    <recommendedName>
        <fullName evidence="8">Large ribosomal subunit protein mL38</fullName>
    </recommendedName>
    <alternativeName>
        <fullName evidence="9">39S ribosomal protein L38, mitochondrial</fullName>
    </alternativeName>
</protein>
<comment type="subcellular location">
    <subcellularLocation>
        <location evidence="1">Mitochondrion</location>
    </subcellularLocation>
</comment>
<evidence type="ECO:0000256" key="5">
    <source>
        <dbReference type="ARBA" id="ARBA00023128"/>
    </source>
</evidence>
<accession>A0A8K0P4W6</accession>
<dbReference type="PANTHER" id="PTHR11362">
    <property type="entry name" value="PHOSPHATIDYLETHANOLAMINE-BINDING PROTEIN"/>
    <property type="match status" value="1"/>
</dbReference>
<dbReference type="InterPro" id="IPR008914">
    <property type="entry name" value="PEBP"/>
</dbReference>
<sequence length="396" mass="46996">MLTPISRIAFKEFNEICVPLARFRHFMRGKPPGIAKSLAERLEEENKKDPDISYRVNIGYSQTVTPVKLKDRLEHYKKKSRDEELEKLSRQRQLKLSVEDVRKEWNQSVGPNQIRIIADHYGIYEHLFGDAYFIPIVPLDVKFKSDNSYIPVYRGNIIKPFEASQCPEVKFDAESDSLWTLILTNPDGNFTDSNAEYVHWFVGNIPGSDLSKGDLIYDYLQPFPPHGVGFQRFVFILYKQEGKIDYDSYNKKIPCRLLAERNFKTKDFYRKHQDVLTPAGLAFFQSDWDPSLTDFFHNVLEMKEPTYEYDFPKPYIKPQVWYPIRQPFNLYLDKYRDEKEIAKEFLLKKLKKEHPFKAPEKKPKYPNAFPIDKKYPSWLRLEMKKERLGWGRVNDY</sequence>
<dbReference type="Proteomes" id="UP000792457">
    <property type="component" value="Unassembled WGS sequence"/>
</dbReference>
<keyword evidence="11" id="KW-1185">Reference proteome</keyword>
<keyword evidence="6" id="KW-0687">Ribonucleoprotein</keyword>
<reference evidence="10" key="1">
    <citation type="submission" date="2013-04" db="EMBL/GenBank/DDBJ databases">
        <authorList>
            <person name="Qu J."/>
            <person name="Murali S.C."/>
            <person name="Bandaranaike D."/>
            <person name="Bellair M."/>
            <person name="Blankenburg K."/>
            <person name="Chao H."/>
            <person name="Dinh H."/>
            <person name="Doddapaneni H."/>
            <person name="Downs B."/>
            <person name="Dugan-Rocha S."/>
            <person name="Elkadiri S."/>
            <person name="Gnanaolivu R.D."/>
            <person name="Hernandez B."/>
            <person name="Javaid M."/>
            <person name="Jayaseelan J.C."/>
            <person name="Lee S."/>
            <person name="Li M."/>
            <person name="Ming W."/>
            <person name="Munidasa M."/>
            <person name="Muniz J."/>
            <person name="Nguyen L."/>
            <person name="Ongeri F."/>
            <person name="Osuji N."/>
            <person name="Pu L.-L."/>
            <person name="Puazo M."/>
            <person name="Qu C."/>
            <person name="Quiroz J."/>
            <person name="Raj R."/>
            <person name="Weissenberger G."/>
            <person name="Xin Y."/>
            <person name="Zou X."/>
            <person name="Han Y."/>
            <person name="Richards S."/>
            <person name="Worley K."/>
            <person name="Muzny D."/>
            <person name="Gibbs R."/>
        </authorList>
    </citation>
    <scope>NUCLEOTIDE SEQUENCE</scope>
    <source>
        <strain evidence="10">Sampled in the wild</strain>
    </source>
</reference>
<dbReference type="SUPFAM" id="SSF49777">
    <property type="entry name" value="PEBP-like"/>
    <property type="match status" value="1"/>
</dbReference>
<name>A0A8K0P4W6_LADFU</name>
<dbReference type="InterPro" id="IPR036610">
    <property type="entry name" value="PEBP-like_sf"/>
</dbReference>
<dbReference type="Gene3D" id="3.90.280.10">
    <property type="entry name" value="PEBP-like"/>
    <property type="match status" value="1"/>
</dbReference>
<reference evidence="10" key="2">
    <citation type="submission" date="2017-10" db="EMBL/GenBank/DDBJ databases">
        <title>Ladona fulva Genome sequencing and assembly.</title>
        <authorList>
            <person name="Murali S."/>
            <person name="Richards S."/>
            <person name="Bandaranaike D."/>
            <person name="Bellair M."/>
            <person name="Blankenburg K."/>
            <person name="Chao H."/>
            <person name="Dinh H."/>
            <person name="Doddapaneni H."/>
            <person name="Dugan-Rocha S."/>
            <person name="Elkadiri S."/>
            <person name="Gnanaolivu R."/>
            <person name="Hernandez B."/>
            <person name="Skinner E."/>
            <person name="Javaid M."/>
            <person name="Lee S."/>
            <person name="Li M."/>
            <person name="Ming W."/>
            <person name="Munidasa M."/>
            <person name="Muniz J."/>
            <person name="Nguyen L."/>
            <person name="Hughes D."/>
            <person name="Osuji N."/>
            <person name="Pu L.-L."/>
            <person name="Puazo M."/>
            <person name="Qu C."/>
            <person name="Quiroz J."/>
            <person name="Raj R."/>
            <person name="Weissenberger G."/>
            <person name="Xin Y."/>
            <person name="Zou X."/>
            <person name="Han Y."/>
            <person name="Worley K."/>
            <person name="Muzny D."/>
            <person name="Gibbs R."/>
        </authorList>
    </citation>
    <scope>NUCLEOTIDE SEQUENCE</scope>
    <source>
        <strain evidence="10">Sampled in the wild</strain>
    </source>
</reference>
<dbReference type="Pfam" id="PF01161">
    <property type="entry name" value="PBP"/>
    <property type="match status" value="1"/>
</dbReference>
<keyword evidence="2" id="KW-0809">Transit peptide</keyword>
<proteinExistence type="inferred from homology"/>
<evidence type="ECO:0000256" key="6">
    <source>
        <dbReference type="ARBA" id="ARBA00023274"/>
    </source>
</evidence>
<dbReference type="InterPro" id="IPR035810">
    <property type="entry name" value="PEBP_euk"/>
</dbReference>
<keyword evidence="3" id="KW-0689">Ribosomal protein</keyword>
<evidence type="ECO:0000256" key="1">
    <source>
        <dbReference type="ARBA" id="ARBA00004173"/>
    </source>
</evidence>
<organism evidence="10 11">
    <name type="scientific">Ladona fulva</name>
    <name type="common">Scarce chaser dragonfly</name>
    <name type="synonym">Libellula fulva</name>
    <dbReference type="NCBI Taxonomy" id="123851"/>
    <lineage>
        <taxon>Eukaryota</taxon>
        <taxon>Metazoa</taxon>
        <taxon>Ecdysozoa</taxon>
        <taxon>Arthropoda</taxon>
        <taxon>Hexapoda</taxon>
        <taxon>Insecta</taxon>
        <taxon>Pterygota</taxon>
        <taxon>Palaeoptera</taxon>
        <taxon>Odonata</taxon>
        <taxon>Epiprocta</taxon>
        <taxon>Anisoptera</taxon>
        <taxon>Libelluloidea</taxon>
        <taxon>Libellulidae</taxon>
        <taxon>Ladona</taxon>
    </lineage>
</organism>
<dbReference type="OrthoDB" id="2153661at2759"/>